<reference evidence="3 4" key="1">
    <citation type="submission" date="2018-03" db="EMBL/GenBank/DDBJ databases">
        <title>Draft genome sequence of Rohu Carp (Labeo rohita).</title>
        <authorList>
            <person name="Das P."/>
            <person name="Kushwaha B."/>
            <person name="Joshi C.G."/>
            <person name="Kumar D."/>
            <person name="Nagpure N.S."/>
            <person name="Sahoo L."/>
            <person name="Das S.P."/>
            <person name="Bit A."/>
            <person name="Patnaik S."/>
            <person name="Meher P.K."/>
            <person name="Jayasankar P."/>
            <person name="Koringa P.G."/>
            <person name="Patel N.V."/>
            <person name="Hinsu A.T."/>
            <person name="Kumar R."/>
            <person name="Pandey M."/>
            <person name="Agarwal S."/>
            <person name="Srivastava S."/>
            <person name="Singh M."/>
            <person name="Iquebal M.A."/>
            <person name="Jaiswal S."/>
            <person name="Angadi U.B."/>
            <person name="Kumar N."/>
            <person name="Raza M."/>
            <person name="Shah T.M."/>
            <person name="Rai A."/>
            <person name="Jena J.K."/>
        </authorList>
    </citation>
    <scope>NUCLEOTIDE SEQUENCE [LARGE SCALE GENOMIC DNA]</scope>
    <source>
        <strain evidence="3">DASCIFA01</strain>
        <tissue evidence="3">Testis</tissue>
    </source>
</reference>
<evidence type="ECO:0000256" key="2">
    <source>
        <dbReference type="SAM" id="Phobius"/>
    </source>
</evidence>
<feature type="region of interest" description="Disordered" evidence="1">
    <location>
        <begin position="194"/>
        <end position="239"/>
    </location>
</feature>
<keyword evidence="4" id="KW-1185">Reference proteome</keyword>
<gene>
    <name evidence="3" type="ORF">ROHU_020611</name>
</gene>
<comment type="caution">
    <text evidence="3">The sequence shown here is derived from an EMBL/GenBank/DDBJ whole genome shotgun (WGS) entry which is preliminary data.</text>
</comment>
<evidence type="ECO:0000256" key="1">
    <source>
        <dbReference type="SAM" id="MobiDB-lite"/>
    </source>
</evidence>
<evidence type="ECO:0000313" key="4">
    <source>
        <dbReference type="Proteomes" id="UP000290572"/>
    </source>
</evidence>
<proteinExistence type="predicted"/>
<dbReference type="AlphaFoldDB" id="A0A498NBE0"/>
<accession>A0A498NBE0</accession>
<protein>
    <submittedName>
        <fullName evidence="3">Proline-rich membrane anchor 1</fullName>
    </submittedName>
</protein>
<feature type="transmembrane region" description="Helical" evidence="2">
    <location>
        <begin position="159"/>
        <end position="181"/>
    </location>
</feature>
<keyword evidence="2" id="KW-0812">Transmembrane</keyword>
<dbReference type="InterPro" id="IPR029659">
    <property type="entry name" value="PRIMA1"/>
</dbReference>
<sequence length="239" mass="26721">MSGVVVECQESRSGSTTSPQPNGQDVLAGWGKQQLPAGSALTFARMHFVMSVDEPPTGMEAHDFSLPLLVDFPVVEGEWRPSLPALAIKRKRQETLLFTVYKLQCPYIHSLQIHKCPIIEFAHARRSLPLEVISLGQPSFLVAPSTVSPITPWRREMEILVLGTVSCASVVFLLLTAIICYKAIKRKPLRKEENGTSRGEYAMSSRCKQQDLPEEENVSQSNKHRKSPTEFVFRSAPCW</sequence>
<name>A0A498NBE0_LABRO</name>
<organism evidence="3 4">
    <name type="scientific">Labeo rohita</name>
    <name type="common">Indian major carp</name>
    <name type="synonym">Cyprinus rohita</name>
    <dbReference type="NCBI Taxonomy" id="84645"/>
    <lineage>
        <taxon>Eukaryota</taxon>
        <taxon>Metazoa</taxon>
        <taxon>Chordata</taxon>
        <taxon>Craniata</taxon>
        <taxon>Vertebrata</taxon>
        <taxon>Euteleostomi</taxon>
        <taxon>Actinopterygii</taxon>
        <taxon>Neopterygii</taxon>
        <taxon>Teleostei</taxon>
        <taxon>Ostariophysi</taxon>
        <taxon>Cypriniformes</taxon>
        <taxon>Cyprinidae</taxon>
        <taxon>Labeoninae</taxon>
        <taxon>Labeonini</taxon>
        <taxon>Labeo</taxon>
    </lineage>
</organism>
<keyword evidence="2" id="KW-1133">Transmembrane helix</keyword>
<dbReference type="EMBL" id="QBIY01012231">
    <property type="protein sequence ID" value="RXN26565.1"/>
    <property type="molecule type" value="Genomic_DNA"/>
</dbReference>
<keyword evidence="2" id="KW-0472">Membrane</keyword>
<dbReference type="Proteomes" id="UP000290572">
    <property type="component" value="Unassembled WGS sequence"/>
</dbReference>
<dbReference type="Pfam" id="PF16101">
    <property type="entry name" value="PRIMA1"/>
    <property type="match status" value="1"/>
</dbReference>
<evidence type="ECO:0000313" key="3">
    <source>
        <dbReference type="EMBL" id="RXN26565.1"/>
    </source>
</evidence>